<feature type="transmembrane region" description="Helical" evidence="6">
    <location>
        <begin position="146"/>
        <end position="166"/>
    </location>
</feature>
<keyword evidence="4 6" id="KW-1133">Transmembrane helix</keyword>
<dbReference type="Proteomes" id="UP001605989">
    <property type="component" value="Unassembled WGS sequence"/>
</dbReference>
<dbReference type="RefSeq" id="WP_113856409.1">
    <property type="nucleotide sequence ID" value="NZ_CP011940.1"/>
</dbReference>
<evidence type="ECO:0000313" key="9">
    <source>
        <dbReference type="Proteomes" id="UP000591071"/>
    </source>
</evidence>
<keyword evidence="5 6" id="KW-0472">Membrane</keyword>
<feature type="transmembrane region" description="Helical" evidence="6">
    <location>
        <begin position="12"/>
        <end position="30"/>
    </location>
</feature>
<evidence type="ECO:0000256" key="6">
    <source>
        <dbReference type="SAM" id="Phobius"/>
    </source>
</evidence>
<feature type="transmembrane region" description="Helical" evidence="6">
    <location>
        <begin position="203"/>
        <end position="225"/>
    </location>
</feature>
<feature type="transmembrane region" description="Helical" evidence="6">
    <location>
        <begin position="275"/>
        <end position="295"/>
    </location>
</feature>
<feature type="transmembrane region" description="Helical" evidence="6">
    <location>
        <begin position="63"/>
        <end position="81"/>
    </location>
</feature>
<evidence type="ECO:0000313" key="8">
    <source>
        <dbReference type="EMBL" id="NME27351.1"/>
    </source>
</evidence>
<accession>A0A848BM72</accession>
<keyword evidence="2" id="KW-1003">Cell membrane</keyword>
<dbReference type="KEGG" id="mhw:ACT01_13140"/>
<sequence length="319" mass="34407">MDEILNGYVLQVVVFSCINIILSLSVYMTLCTGQMSLGNAGFMSVGAYTSAILTMQVGLPMPAAIVLGGIMATAVALVVGIPTTRLRGMYLAIATLGFGEVVRVLALNLKITNGALGLSGIPSMANTLGDLASDFLDVLDIDSQTGGQLLMCLVLIIVVVAILWFWHRLEESRIGRAFAAIKADEHAAELSGIPIVYYKMMSFLFSAFFAGVAGALFAHTANFISPTDFSWHKVVDALLYCVFGGSNVMWGSPLGAVILTVLPELLRDLAEYRDMLYGIMLVGLMAFRPDGILSYDVLKKLHRRRPARAVQETAKEGDR</sequence>
<dbReference type="PANTHER" id="PTHR30482:SF10">
    <property type="entry name" value="HIGH-AFFINITY BRANCHED-CHAIN AMINO ACID TRANSPORT PROTEIN BRAE"/>
    <property type="match status" value="1"/>
</dbReference>
<evidence type="ECO:0000256" key="4">
    <source>
        <dbReference type="ARBA" id="ARBA00022989"/>
    </source>
</evidence>
<dbReference type="Pfam" id="PF02653">
    <property type="entry name" value="BPD_transp_2"/>
    <property type="match status" value="1"/>
</dbReference>
<dbReference type="GO" id="GO:0015658">
    <property type="term" value="F:branched-chain amino acid transmembrane transporter activity"/>
    <property type="evidence" value="ECO:0007669"/>
    <property type="project" value="InterPro"/>
</dbReference>
<proteinExistence type="predicted"/>
<feature type="transmembrane region" description="Helical" evidence="6">
    <location>
        <begin position="88"/>
        <end position="106"/>
    </location>
</feature>
<gene>
    <name evidence="7" type="ORF">ACGTZG_03410</name>
    <name evidence="8" type="ORF">HF872_01720</name>
</gene>
<protein>
    <submittedName>
        <fullName evidence="8">Branched-chain amino acid ABC transporter permease</fullName>
    </submittedName>
</protein>
<dbReference type="InterPro" id="IPR001851">
    <property type="entry name" value="ABC_transp_permease"/>
</dbReference>
<dbReference type="InterPro" id="IPR043428">
    <property type="entry name" value="LivM-like"/>
</dbReference>
<evidence type="ECO:0000313" key="10">
    <source>
        <dbReference type="Proteomes" id="UP001605989"/>
    </source>
</evidence>
<organism evidence="8 9">
    <name type="scientific">Megasphaera hexanoica</name>
    <dbReference type="NCBI Taxonomy" id="1675036"/>
    <lineage>
        <taxon>Bacteria</taxon>
        <taxon>Bacillati</taxon>
        <taxon>Bacillota</taxon>
        <taxon>Negativicutes</taxon>
        <taxon>Veillonellales</taxon>
        <taxon>Veillonellaceae</taxon>
        <taxon>Megasphaera</taxon>
    </lineage>
</organism>
<evidence type="ECO:0000256" key="1">
    <source>
        <dbReference type="ARBA" id="ARBA00004651"/>
    </source>
</evidence>
<evidence type="ECO:0000256" key="5">
    <source>
        <dbReference type="ARBA" id="ARBA00023136"/>
    </source>
</evidence>
<dbReference type="OrthoDB" id="9789927at2"/>
<dbReference type="PANTHER" id="PTHR30482">
    <property type="entry name" value="HIGH-AFFINITY BRANCHED-CHAIN AMINO ACID TRANSPORT SYSTEM PERMEASE"/>
    <property type="match status" value="1"/>
</dbReference>
<reference evidence="7 10" key="2">
    <citation type="submission" date="2024-10" db="EMBL/GenBank/DDBJ databases">
        <authorList>
            <person name="Sang B.-I."/>
            <person name="Prabhaharan D."/>
        </authorList>
    </citation>
    <scope>NUCLEOTIDE SEQUENCE [LARGE SCALE GENOMIC DNA]</scope>
    <source>
        <strain evidence="7 10">MH</strain>
    </source>
</reference>
<evidence type="ECO:0000256" key="3">
    <source>
        <dbReference type="ARBA" id="ARBA00022692"/>
    </source>
</evidence>
<reference evidence="8 9" key="1">
    <citation type="submission" date="2020-04" db="EMBL/GenBank/DDBJ databases">
        <authorList>
            <person name="Hitch T.C.A."/>
            <person name="Wylensek D."/>
            <person name="Clavel T."/>
        </authorList>
    </citation>
    <scope>NUCLEOTIDE SEQUENCE [LARGE SCALE GENOMIC DNA]</scope>
    <source>
        <strain evidence="8 9">Oil-RF-744-FAT-WT-6-1</strain>
    </source>
</reference>
<evidence type="ECO:0000256" key="2">
    <source>
        <dbReference type="ARBA" id="ARBA00022475"/>
    </source>
</evidence>
<comment type="subcellular location">
    <subcellularLocation>
        <location evidence="1">Cell membrane</location>
        <topology evidence="1">Multi-pass membrane protein</topology>
    </subcellularLocation>
</comment>
<dbReference type="EMBL" id="JABAFG010000002">
    <property type="protein sequence ID" value="NME27351.1"/>
    <property type="molecule type" value="Genomic_DNA"/>
</dbReference>
<keyword evidence="10" id="KW-1185">Reference proteome</keyword>
<comment type="caution">
    <text evidence="8">The sequence shown here is derived from an EMBL/GenBank/DDBJ whole genome shotgun (WGS) entry which is preliminary data.</text>
</comment>
<dbReference type="CDD" id="cd06581">
    <property type="entry name" value="TM_PBP1_LivM_like"/>
    <property type="match status" value="1"/>
</dbReference>
<dbReference type="Proteomes" id="UP000591071">
    <property type="component" value="Unassembled WGS sequence"/>
</dbReference>
<name>A0A848BM72_9FIRM</name>
<feature type="transmembrane region" description="Helical" evidence="6">
    <location>
        <begin position="237"/>
        <end position="263"/>
    </location>
</feature>
<dbReference type="AlphaFoldDB" id="A0A848BM72"/>
<evidence type="ECO:0000313" key="7">
    <source>
        <dbReference type="EMBL" id="MFG6272230.1"/>
    </source>
</evidence>
<dbReference type="EMBL" id="JBIEKR010000002">
    <property type="protein sequence ID" value="MFG6272230.1"/>
    <property type="molecule type" value="Genomic_DNA"/>
</dbReference>
<keyword evidence="3 6" id="KW-0812">Transmembrane</keyword>
<dbReference type="GO" id="GO:0005886">
    <property type="term" value="C:plasma membrane"/>
    <property type="evidence" value="ECO:0007669"/>
    <property type="project" value="UniProtKB-SubCell"/>
</dbReference>